<accession>A0A0X8H0L4</accession>
<dbReference type="RefSeq" id="WP_067632948.1">
    <property type="nucleotide sequence ID" value="NZ_CP013213.1"/>
</dbReference>
<reference evidence="1 2" key="1">
    <citation type="submission" date="2015-10" db="EMBL/GenBank/DDBJ databases">
        <title>Erysipelothrix larvae sp. LV19 isolated from the larval gut of the rhinoceros beetle, Trypoxylus dichotomus.</title>
        <authorList>
            <person name="Lim S."/>
            <person name="Kim B.-C."/>
        </authorList>
    </citation>
    <scope>NUCLEOTIDE SEQUENCE [LARGE SCALE GENOMIC DNA]</scope>
    <source>
        <strain evidence="1 2">LV19</strain>
    </source>
</reference>
<name>A0A0X8H0L4_9FIRM</name>
<dbReference type="AlphaFoldDB" id="A0A0X8H0L4"/>
<sequence length="125" mass="14171">MSIFVIALNQNLFEEGDNKLNPRIQTSVSKIVSYINIDDHVILTLPPTIQSTQNQQAISIDKKGLNLKKAFQEAFNKRQCDCTVIYEPNSLVINKTETIYRDFDSVHRIKFNRNAKKSPTSISGG</sequence>
<dbReference type="KEGG" id="erl:AOC36_07405"/>
<protein>
    <submittedName>
        <fullName evidence="1">Uncharacterized protein</fullName>
    </submittedName>
</protein>
<organism evidence="1 2">
    <name type="scientific">Erysipelothrix larvae</name>
    <dbReference type="NCBI Taxonomy" id="1514105"/>
    <lineage>
        <taxon>Bacteria</taxon>
        <taxon>Bacillati</taxon>
        <taxon>Bacillota</taxon>
        <taxon>Erysipelotrichia</taxon>
        <taxon>Erysipelotrichales</taxon>
        <taxon>Erysipelotrichaceae</taxon>
        <taxon>Erysipelothrix</taxon>
    </lineage>
</organism>
<dbReference type="EMBL" id="CP013213">
    <property type="protein sequence ID" value="AMC93815.1"/>
    <property type="molecule type" value="Genomic_DNA"/>
</dbReference>
<dbReference type="STRING" id="1514105.AOC36_07405"/>
<dbReference type="Proteomes" id="UP000063781">
    <property type="component" value="Chromosome"/>
</dbReference>
<evidence type="ECO:0000313" key="1">
    <source>
        <dbReference type="EMBL" id="AMC93815.1"/>
    </source>
</evidence>
<evidence type="ECO:0000313" key="2">
    <source>
        <dbReference type="Proteomes" id="UP000063781"/>
    </source>
</evidence>
<keyword evidence="2" id="KW-1185">Reference proteome</keyword>
<proteinExistence type="predicted"/>
<gene>
    <name evidence="1" type="ORF">AOC36_07405</name>
</gene>